<gene>
    <name evidence="1" type="ORF">Q9312_01705</name>
</gene>
<dbReference type="EMBL" id="CP133548">
    <property type="protein sequence ID" value="WMS87652.1"/>
    <property type="molecule type" value="Genomic_DNA"/>
</dbReference>
<reference evidence="1 2" key="1">
    <citation type="submission" date="2023-08" db="EMBL/GenBank/DDBJ databases">
        <title>Pleionea litopenaei sp. nov., isolated from stomach of juvenile Litopenaeus vannamei.</title>
        <authorList>
            <person name="Rho A.M."/>
            <person name="Hwang C.Y."/>
        </authorList>
    </citation>
    <scope>NUCLEOTIDE SEQUENCE [LARGE SCALE GENOMIC DNA]</scope>
    <source>
        <strain evidence="1 2">HL-JVS1</strain>
    </source>
</reference>
<proteinExistence type="predicted"/>
<evidence type="ECO:0000313" key="1">
    <source>
        <dbReference type="EMBL" id="WMS87652.1"/>
    </source>
</evidence>
<dbReference type="AlphaFoldDB" id="A0AA51X6U5"/>
<protein>
    <recommendedName>
        <fullName evidence="3">Flagellar protein FliT</fullName>
    </recommendedName>
</protein>
<keyword evidence="2" id="KW-1185">Reference proteome</keyword>
<organism evidence="1 2">
    <name type="scientific">Pleionea litopenaei</name>
    <dbReference type="NCBI Taxonomy" id="3070815"/>
    <lineage>
        <taxon>Bacteria</taxon>
        <taxon>Pseudomonadati</taxon>
        <taxon>Pseudomonadota</taxon>
        <taxon>Gammaproteobacteria</taxon>
        <taxon>Oceanospirillales</taxon>
        <taxon>Pleioneaceae</taxon>
        <taxon>Pleionea</taxon>
    </lineage>
</organism>
<evidence type="ECO:0000313" key="2">
    <source>
        <dbReference type="Proteomes" id="UP001239782"/>
    </source>
</evidence>
<sequence length="106" mass="12153">MMGALNNHSALLKALSIGDEIDQHLDDQQWDFAESLSAERDSLLHTFFEQLSPDSATTETTRLTSEIKQQIDRQLLRLEQMKKSSVKQRLDLRSSFKAARAYADNR</sequence>
<dbReference type="KEGG" id="plei:Q9312_01705"/>
<dbReference type="Proteomes" id="UP001239782">
    <property type="component" value="Chromosome"/>
</dbReference>
<accession>A0AA51X6U5</accession>
<evidence type="ECO:0008006" key="3">
    <source>
        <dbReference type="Google" id="ProtNLM"/>
    </source>
</evidence>
<dbReference type="RefSeq" id="WP_309202794.1">
    <property type="nucleotide sequence ID" value="NZ_CP133548.1"/>
</dbReference>
<name>A0AA51X6U5_9GAMM</name>